<dbReference type="Proteomes" id="UP000316759">
    <property type="component" value="Unassembled WGS sequence"/>
</dbReference>
<feature type="region of interest" description="Disordered" evidence="1">
    <location>
        <begin position="140"/>
        <end position="159"/>
    </location>
</feature>
<accession>A0A504Z2E5</accession>
<protein>
    <submittedName>
        <fullName evidence="2">Uncharacterized protein</fullName>
    </submittedName>
</protein>
<sequence>MSSENSPTSPRDNIVCIPTICLDSLNDSCDSSDQFYVASDGETDQSFAMNVSNFLSWLSYFGSQRRFLVAAILTASCDDGFRRALQLLNSSEMDPNAQGGNYLAHLNCASMPPGTLADELLKLLPHLSLPPATNIRASSRRISTASTVDHTKDSDLSAPRSPLFGGSQLQLCSNSEKTQPLKKQYLSLIADTISHDNDVFDLKSCENLLSLSDNSVKELVMRQPLSQLLLKVFLHPGFTRDDRNWLCSLIRVQQQSVNSAFVAARNDSPPAKISDSYTATVVRSKAFDCLLEALTDLSAVLNSPTSNSIGSAGFGKFPKF</sequence>
<organism evidence="2 3">
    <name type="scientific">Fasciola gigantica</name>
    <name type="common">Giant liver fluke</name>
    <dbReference type="NCBI Taxonomy" id="46835"/>
    <lineage>
        <taxon>Eukaryota</taxon>
        <taxon>Metazoa</taxon>
        <taxon>Spiralia</taxon>
        <taxon>Lophotrochozoa</taxon>
        <taxon>Platyhelminthes</taxon>
        <taxon>Trematoda</taxon>
        <taxon>Digenea</taxon>
        <taxon>Plagiorchiida</taxon>
        <taxon>Echinostomata</taxon>
        <taxon>Echinostomatoidea</taxon>
        <taxon>Fasciolidae</taxon>
        <taxon>Fasciola</taxon>
    </lineage>
</organism>
<name>A0A504Z2E5_FASGI</name>
<dbReference type="EMBL" id="SUNJ01004107">
    <property type="protein sequence ID" value="TPP64697.1"/>
    <property type="molecule type" value="Genomic_DNA"/>
</dbReference>
<evidence type="ECO:0000313" key="2">
    <source>
        <dbReference type="EMBL" id="TPP64697.1"/>
    </source>
</evidence>
<comment type="caution">
    <text evidence="2">The sequence shown here is derived from an EMBL/GenBank/DDBJ whole genome shotgun (WGS) entry which is preliminary data.</text>
</comment>
<reference evidence="2 3" key="1">
    <citation type="submission" date="2019-04" db="EMBL/GenBank/DDBJ databases">
        <title>Annotation for the trematode Fasciola gigantica.</title>
        <authorList>
            <person name="Choi Y.-J."/>
        </authorList>
    </citation>
    <scope>NUCLEOTIDE SEQUENCE [LARGE SCALE GENOMIC DNA]</scope>
    <source>
        <strain evidence="2">Uganda_cow_1</strain>
    </source>
</reference>
<keyword evidence="3" id="KW-1185">Reference proteome</keyword>
<evidence type="ECO:0000313" key="3">
    <source>
        <dbReference type="Proteomes" id="UP000316759"/>
    </source>
</evidence>
<evidence type="ECO:0000256" key="1">
    <source>
        <dbReference type="SAM" id="MobiDB-lite"/>
    </source>
</evidence>
<gene>
    <name evidence="2" type="ORF">FGIG_01745</name>
</gene>
<dbReference type="AlphaFoldDB" id="A0A504Z2E5"/>
<proteinExistence type="predicted"/>